<dbReference type="AlphaFoldDB" id="A0A7H8R1Q9"/>
<dbReference type="PANTHER" id="PTHR38111">
    <property type="entry name" value="ZN(2)-C6 FUNGAL-TYPE DOMAIN-CONTAINING PROTEIN-RELATED"/>
    <property type="match status" value="1"/>
</dbReference>
<accession>A0A7H8R1Q9</accession>
<name>A0A7H8R1Q9_TALRU</name>
<dbReference type="EMBL" id="CP055901">
    <property type="protein sequence ID" value="QKX60300.1"/>
    <property type="molecule type" value="Genomic_DNA"/>
</dbReference>
<dbReference type="KEGG" id="trg:TRUGW13939_07443"/>
<dbReference type="InterPro" id="IPR053178">
    <property type="entry name" value="Osmoadaptation_assoc"/>
</dbReference>
<dbReference type="OrthoDB" id="3525185at2759"/>
<dbReference type="RefSeq" id="XP_035346477.1">
    <property type="nucleotide sequence ID" value="XM_035490584.1"/>
</dbReference>
<dbReference type="InterPro" id="IPR021858">
    <property type="entry name" value="Fun_TF"/>
</dbReference>
<reference evidence="2" key="1">
    <citation type="submission" date="2020-06" db="EMBL/GenBank/DDBJ databases">
        <title>A chromosome-scale genome assembly of Talaromyces rugulosus W13939.</title>
        <authorList>
            <person name="Wang B."/>
            <person name="Guo L."/>
            <person name="Ye K."/>
            <person name="Wang L."/>
        </authorList>
    </citation>
    <scope>NUCLEOTIDE SEQUENCE [LARGE SCALE GENOMIC DNA]</scope>
    <source>
        <strain evidence="2">W13939</strain>
    </source>
</reference>
<organism evidence="1 2">
    <name type="scientific">Talaromyces rugulosus</name>
    <name type="common">Penicillium rugulosum</name>
    <dbReference type="NCBI Taxonomy" id="121627"/>
    <lineage>
        <taxon>Eukaryota</taxon>
        <taxon>Fungi</taxon>
        <taxon>Dikarya</taxon>
        <taxon>Ascomycota</taxon>
        <taxon>Pezizomycotina</taxon>
        <taxon>Eurotiomycetes</taxon>
        <taxon>Eurotiomycetidae</taxon>
        <taxon>Eurotiales</taxon>
        <taxon>Trichocomaceae</taxon>
        <taxon>Talaromyces</taxon>
        <taxon>Talaromyces sect. Islandici</taxon>
    </lineage>
</organism>
<dbReference type="GeneID" id="55994936"/>
<proteinExistence type="predicted"/>
<dbReference type="PANTHER" id="PTHR38111:SF2">
    <property type="entry name" value="FINGER DOMAIN PROTEIN, PUTATIVE (AFU_ORTHOLOGUE AFUA_1G01560)-RELATED"/>
    <property type="match status" value="1"/>
</dbReference>
<gene>
    <name evidence="1" type="ORF">TRUGW13939_07443</name>
</gene>
<dbReference type="Proteomes" id="UP000509510">
    <property type="component" value="Chromosome IV"/>
</dbReference>
<evidence type="ECO:0000313" key="2">
    <source>
        <dbReference type="Proteomes" id="UP000509510"/>
    </source>
</evidence>
<sequence>MTIIQFDGRRRRRISPVAVNSIFDTHIPLLSDDIFVEYTKARLLQGPQVIDIILPSGMDRSLFNKAFKALATTFFGVEHKEKNVLSQGLLQYGDALSNVHQALGDPSRHQSYDLFESISVMALFEFLISDNEHGWLSHAEGMQKLMSLRGPDSFKTYPDYIILQDYRPSIILSCVLLRKHTILSKPEWKSIPWSLYPHQKTKMQFLIDILADCPGLFIHKEGIESSPSSCERSIEYSKLRNNISNVLDQLQQWEQDWTTNNGGCSWEVPAPVTTPIIVNHWGRPVPAWETVIEYESLYHANTTVVFNATMIMVQLLADQLTFSGELPRDSRNQGSFPDRKFAAGLTICRSVEYHLQSMRKGAGSFFLLFPLRMAYDAIGRSNTVIGVWLQNVLQQIHNGQSGRWATAKYLLDIKPQQSRGNSPSII</sequence>
<evidence type="ECO:0000313" key="1">
    <source>
        <dbReference type="EMBL" id="QKX60300.1"/>
    </source>
</evidence>
<protein>
    <submittedName>
        <fullName evidence="1">Uncharacterized protein</fullName>
    </submittedName>
</protein>
<keyword evidence="2" id="KW-1185">Reference proteome</keyword>
<dbReference type="Pfam" id="PF11951">
    <property type="entry name" value="Fungal_trans_2"/>
    <property type="match status" value="1"/>
</dbReference>